<dbReference type="RefSeq" id="WP_207824713.1">
    <property type="nucleotide sequence ID" value="NZ_CP062006.1"/>
</dbReference>
<evidence type="ECO:0008006" key="3">
    <source>
        <dbReference type="Google" id="ProtNLM"/>
    </source>
</evidence>
<keyword evidence="2" id="KW-1185">Reference proteome</keyword>
<evidence type="ECO:0000313" key="2">
    <source>
        <dbReference type="Proteomes" id="UP000663942"/>
    </source>
</evidence>
<protein>
    <recommendedName>
        <fullName evidence="3">Phage ABA sandwich domain-containing protein</fullName>
    </recommendedName>
</protein>
<evidence type="ECO:0000313" key="1">
    <source>
        <dbReference type="EMBL" id="QTC87920.1"/>
    </source>
</evidence>
<gene>
    <name evidence="1" type="ORF">IFE19_00455</name>
</gene>
<proteinExistence type="predicted"/>
<dbReference type="EMBL" id="CP062006">
    <property type="protein sequence ID" value="QTC87920.1"/>
    <property type="molecule type" value="Genomic_DNA"/>
</dbReference>
<reference evidence="1 2" key="1">
    <citation type="submission" date="2020-09" db="EMBL/GenBank/DDBJ databases">
        <title>Brevundimonas sp. LVF1 isolated from an oligotrophic pond in Goettingen, Germany.</title>
        <authorList>
            <person name="Friedrich I."/>
            <person name="Klassen A."/>
            <person name="Neubauer H."/>
            <person name="Schneider D."/>
            <person name="Hertel R."/>
            <person name="Daniel R."/>
        </authorList>
    </citation>
    <scope>NUCLEOTIDE SEQUENCE [LARGE SCALE GENOMIC DNA]</scope>
    <source>
        <strain evidence="1 2">LVF1</strain>
    </source>
</reference>
<organism evidence="1 2">
    <name type="scientific">Brevundimonas pondensis</name>
    <dbReference type="NCBI Taxonomy" id="2774189"/>
    <lineage>
        <taxon>Bacteria</taxon>
        <taxon>Pseudomonadati</taxon>
        <taxon>Pseudomonadota</taxon>
        <taxon>Alphaproteobacteria</taxon>
        <taxon>Caulobacterales</taxon>
        <taxon>Caulobacteraceae</taxon>
        <taxon>Brevundimonas</taxon>
    </lineage>
</organism>
<accession>A0ABX7SM91</accession>
<name>A0ABX7SM91_9CAUL</name>
<sequence length="137" mass="14877">MTADLSALIARLEAAEVGSRELGHDVLLSLGWHRDQIGNFYGPLYQWSSPDRSPHFISGDEDKLPNPAISLDAALALAERVLPGFTWRVQRHTSGMFDAALWADPDDNYVGYGRTPSPALSLCIAILKAKAQGESNG</sequence>
<dbReference type="Proteomes" id="UP000663942">
    <property type="component" value="Chromosome"/>
</dbReference>